<evidence type="ECO:0000313" key="10">
    <source>
        <dbReference type="EMBL" id="KAF2673864.1"/>
    </source>
</evidence>
<dbReference type="PROSITE" id="PS50850">
    <property type="entry name" value="MFS"/>
    <property type="match status" value="1"/>
</dbReference>
<comment type="subcellular location">
    <subcellularLocation>
        <location evidence="1">Membrane</location>
        <topology evidence="1">Multi-pass membrane protein</topology>
    </subcellularLocation>
</comment>
<evidence type="ECO:0000256" key="8">
    <source>
        <dbReference type="SAM" id="Phobius"/>
    </source>
</evidence>
<keyword evidence="4 8" id="KW-1133">Transmembrane helix</keyword>
<feature type="domain" description="Major facilitator superfamily (MFS) profile" evidence="9">
    <location>
        <begin position="78"/>
        <end position="492"/>
    </location>
</feature>
<dbReference type="Proteomes" id="UP000799302">
    <property type="component" value="Unassembled WGS sequence"/>
</dbReference>
<evidence type="ECO:0000256" key="1">
    <source>
        <dbReference type="ARBA" id="ARBA00004141"/>
    </source>
</evidence>
<dbReference type="FunFam" id="1.20.1250.20:FF:000064">
    <property type="entry name" value="MFS allantoate transporter"/>
    <property type="match status" value="1"/>
</dbReference>
<dbReference type="InterPro" id="IPR020846">
    <property type="entry name" value="MFS_dom"/>
</dbReference>
<dbReference type="GO" id="GO:0016020">
    <property type="term" value="C:membrane"/>
    <property type="evidence" value="ECO:0007669"/>
    <property type="project" value="UniProtKB-SubCell"/>
</dbReference>
<dbReference type="Pfam" id="PF07690">
    <property type="entry name" value="MFS_1"/>
    <property type="match status" value="1"/>
</dbReference>
<protein>
    <submittedName>
        <fullName evidence="10">MFS general substrate transporter</fullName>
    </submittedName>
</protein>
<feature type="transmembrane region" description="Helical" evidence="8">
    <location>
        <begin position="118"/>
        <end position="138"/>
    </location>
</feature>
<keyword evidence="11" id="KW-1185">Reference proteome</keyword>
<proteinExistence type="inferred from homology"/>
<feature type="compositionally biased region" description="Basic and acidic residues" evidence="7">
    <location>
        <begin position="1"/>
        <end position="16"/>
    </location>
</feature>
<feature type="transmembrane region" description="Helical" evidence="8">
    <location>
        <begin position="237"/>
        <end position="260"/>
    </location>
</feature>
<feature type="transmembrane region" description="Helical" evidence="8">
    <location>
        <begin position="78"/>
        <end position="98"/>
    </location>
</feature>
<dbReference type="InterPro" id="IPR036259">
    <property type="entry name" value="MFS_trans_sf"/>
</dbReference>
<feature type="transmembrane region" description="Helical" evidence="8">
    <location>
        <begin position="145"/>
        <end position="163"/>
    </location>
</feature>
<dbReference type="EMBL" id="MU004231">
    <property type="protein sequence ID" value="KAF2673864.1"/>
    <property type="molecule type" value="Genomic_DNA"/>
</dbReference>
<dbReference type="OrthoDB" id="6730379at2759"/>
<name>A0A6A6USF1_9PEZI</name>
<dbReference type="GO" id="GO:0022857">
    <property type="term" value="F:transmembrane transporter activity"/>
    <property type="evidence" value="ECO:0007669"/>
    <property type="project" value="InterPro"/>
</dbReference>
<evidence type="ECO:0000256" key="3">
    <source>
        <dbReference type="ARBA" id="ARBA00022692"/>
    </source>
</evidence>
<dbReference type="PANTHER" id="PTHR43791:SF40">
    <property type="entry name" value="THIAMINE PATHWAY TRANSPORTER THI73"/>
    <property type="match status" value="1"/>
</dbReference>
<feature type="transmembrane region" description="Helical" evidence="8">
    <location>
        <begin position="308"/>
        <end position="328"/>
    </location>
</feature>
<reference evidence="10" key="1">
    <citation type="journal article" date="2020" name="Stud. Mycol.">
        <title>101 Dothideomycetes genomes: a test case for predicting lifestyles and emergence of pathogens.</title>
        <authorList>
            <person name="Haridas S."/>
            <person name="Albert R."/>
            <person name="Binder M."/>
            <person name="Bloem J."/>
            <person name="Labutti K."/>
            <person name="Salamov A."/>
            <person name="Andreopoulos B."/>
            <person name="Baker S."/>
            <person name="Barry K."/>
            <person name="Bills G."/>
            <person name="Bluhm B."/>
            <person name="Cannon C."/>
            <person name="Castanera R."/>
            <person name="Culley D."/>
            <person name="Daum C."/>
            <person name="Ezra D."/>
            <person name="Gonzalez J."/>
            <person name="Henrissat B."/>
            <person name="Kuo A."/>
            <person name="Liang C."/>
            <person name="Lipzen A."/>
            <person name="Lutzoni F."/>
            <person name="Magnuson J."/>
            <person name="Mondo S."/>
            <person name="Nolan M."/>
            <person name="Ohm R."/>
            <person name="Pangilinan J."/>
            <person name="Park H.-J."/>
            <person name="Ramirez L."/>
            <person name="Alfaro M."/>
            <person name="Sun H."/>
            <person name="Tritt A."/>
            <person name="Yoshinaga Y."/>
            <person name="Zwiers L.-H."/>
            <person name="Turgeon B."/>
            <person name="Goodwin S."/>
            <person name="Spatafora J."/>
            <person name="Crous P."/>
            <person name="Grigoriev I."/>
        </authorList>
    </citation>
    <scope>NUCLEOTIDE SEQUENCE</scope>
    <source>
        <strain evidence="10">CBS 115976</strain>
    </source>
</reference>
<keyword evidence="5 8" id="KW-0472">Membrane</keyword>
<keyword evidence="2" id="KW-0813">Transport</keyword>
<gene>
    <name evidence="10" type="ORF">BT63DRAFT_467433</name>
</gene>
<feature type="transmembrane region" description="Helical" evidence="8">
    <location>
        <begin position="398"/>
        <end position="420"/>
    </location>
</feature>
<feature type="region of interest" description="Disordered" evidence="7">
    <location>
        <begin position="1"/>
        <end position="38"/>
    </location>
</feature>
<comment type="similarity">
    <text evidence="6">Belongs to the major facilitator superfamily. Allantoate permease family.</text>
</comment>
<evidence type="ECO:0000259" key="9">
    <source>
        <dbReference type="PROSITE" id="PS50850"/>
    </source>
</evidence>
<accession>A0A6A6USF1</accession>
<feature type="transmembrane region" description="Helical" evidence="8">
    <location>
        <begin position="204"/>
        <end position="225"/>
    </location>
</feature>
<dbReference type="Gene3D" id="1.20.1250.20">
    <property type="entry name" value="MFS general substrate transporter like domains"/>
    <property type="match status" value="2"/>
</dbReference>
<dbReference type="SUPFAM" id="SSF103473">
    <property type="entry name" value="MFS general substrate transporter"/>
    <property type="match status" value="1"/>
</dbReference>
<feature type="transmembrane region" description="Helical" evidence="8">
    <location>
        <begin position="372"/>
        <end position="392"/>
    </location>
</feature>
<evidence type="ECO:0000256" key="2">
    <source>
        <dbReference type="ARBA" id="ARBA00022448"/>
    </source>
</evidence>
<evidence type="ECO:0000256" key="4">
    <source>
        <dbReference type="ARBA" id="ARBA00022989"/>
    </source>
</evidence>
<evidence type="ECO:0000256" key="7">
    <source>
        <dbReference type="SAM" id="MobiDB-lite"/>
    </source>
</evidence>
<evidence type="ECO:0000256" key="5">
    <source>
        <dbReference type="ARBA" id="ARBA00023136"/>
    </source>
</evidence>
<evidence type="ECO:0000313" key="11">
    <source>
        <dbReference type="Proteomes" id="UP000799302"/>
    </source>
</evidence>
<dbReference type="AlphaFoldDB" id="A0A6A6USF1"/>
<sequence>MSGKAGHPEKLERVEQVEETGSDEGKSPKVVGESNSITSEELKDDNLDPAASFLFIHKDVDTSHIDISKLRHKIDRNVVSIMAACFIMQFLDKAVYNYTAVMGIKKDLKLKGNEFSHIASAYAVAHLLMQVPNAFLIQKFPASKWLSTCVFGWGIVTICTAFVNDFAGMLTTRVFLAICEATIAPSLMLITAQWYTKSEQAPRFAIWHCAPGVGQILGGLLSFAFQDIPRDGRYLVGWRLMFIVLGVLTMFVGALTFLWLPDTPMNAKFLTTEEKVAQLNHVSVNMTGISNSKAQYWQIMEALKDPQIYLLVFPGIFSSMSSGLTGTYSTTLIHDLGYKNKQTSLLNMPTGITGIITNLTVGFGIRRTSNRWMWAVGLTVPGIIGASILSFLPQPNKIGSLIGIYMVPAIYTITTVVQQWSMSNVSGHTKRAFMAGMMAACHGIGNIIGPQTFQAKDKAKGYLPAKITVLATQAMCAVLFVILWQYYLWENRIRDRKERQVALEDDTGGVALTTEQSWAGLTDKKNPRFRYIY</sequence>
<dbReference type="InterPro" id="IPR011701">
    <property type="entry name" value="MFS"/>
</dbReference>
<feature type="transmembrane region" description="Helical" evidence="8">
    <location>
        <begin position="348"/>
        <end position="365"/>
    </location>
</feature>
<dbReference type="PANTHER" id="PTHR43791">
    <property type="entry name" value="PERMEASE-RELATED"/>
    <property type="match status" value="1"/>
</dbReference>
<keyword evidence="3 8" id="KW-0812">Transmembrane</keyword>
<evidence type="ECO:0000256" key="6">
    <source>
        <dbReference type="ARBA" id="ARBA00037968"/>
    </source>
</evidence>
<feature type="transmembrane region" description="Helical" evidence="8">
    <location>
        <begin position="432"/>
        <end position="449"/>
    </location>
</feature>
<feature type="transmembrane region" description="Helical" evidence="8">
    <location>
        <begin position="469"/>
        <end position="489"/>
    </location>
</feature>
<feature type="transmembrane region" description="Helical" evidence="8">
    <location>
        <begin position="175"/>
        <end position="192"/>
    </location>
</feature>
<organism evidence="10 11">
    <name type="scientific">Microthyrium microscopicum</name>
    <dbReference type="NCBI Taxonomy" id="703497"/>
    <lineage>
        <taxon>Eukaryota</taxon>
        <taxon>Fungi</taxon>
        <taxon>Dikarya</taxon>
        <taxon>Ascomycota</taxon>
        <taxon>Pezizomycotina</taxon>
        <taxon>Dothideomycetes</taxon>
        <taxon>Dothideomycetes incertae sedis</taxon>
        <taxon>Microthyriales</taxon>
        <taxon>Microthyriaceae</taxon>
        <taxon>Microthyrium</taxon>
    </lineage>
</organism>